<proteinExistence type="predicted"/>
<dbReference type="Proteomes" id="UP000288805">
    <property type="component" value="Unassembled WGS sequence"/>
</dbReference>
<comment type="caution">
    <text evidence="2">The sequence shown here is derived from an EMBL/GenBank/DDBJ whole genome shotgun (WGS) entry which is preliminary data.</text>
</comment>
<evidence type="ECO:0000313" key="3">
    <source>
        <dbReference type="Proteomes" id="UP000288805"/>
    </source>
</evidence>
<feature type="region of interest" description="Disordered" evidence="1">
    <location>
        <begin position="1"/>
        <end position="45"/>
    </location>
</feature>
<gene>
    <name evidence="2" type="ORF">CK203_109810</name>
</gene>
<evidence type="ECO:0000256" key="1">
    <source>
        <dbReference type="SAM" id="MobiDB-lite"/>
    </source>
</evidence>
<evidence type="ECO:0000313" key="2">
    <source>
        <dbReference type="EMBL" id="RVW58216.1"/>
    </source>
</evidence>
<protein>
    <submittedName>
        <fullName evidence="2">Uncharacterized protein</fullName>
    </submittedName>
</protein>
<feature type="compositionally biased region" description="Low complexity" evidence="1">
    <location>
        <begin position="28"/>
        <end position="42"/>
    </location>
</feature>
<sequence>MPPHAEQAQQDELPTESIPPAPAPPMPEATSTAPPTTLAGPSVTPSTFKDLHHHYCHRVSCHGTYVLETDHHTQCFIPADDACPAGPAYCYPSSDLVASGTFATTSA</sequence>
<dbReference type="AlphaFoldDB" id="A0A438FE11"/>
<reference evidence="2 3" key="1">
    <citation type="journal article" date="2018" name="PLoS Genet.">
        <title>Population sequencing reveals clonal diversity and ancestral inbreeding in the grapevine cultivar Chardonnay.</title>
        <authorList>
            <person name="Roach M.J."/>
            <person name="Johnson D.L."/>
            <person name="Bohlmann J."/>
            <person name="van Vuuren H.J."/>
            <person name="Jones S.J."/>
            <person name="Pretorius I.S."/>
            <person name="Schmidt S.A."/>
            <person name="Borneman A.R."/>
        </authorList>
    </citation>
    <scope>NUCLEOTIDE SEQUENCE [LARGE SCALE GENOMIC DNA]</scope>
    <source>
        <strain evidence="3">cv. Chardonnay</strain>
        <tissue evidence="2">Leaf</tissue>
    </source>
</reference>
<accession>A0A438FE11</accession>
<name>A0A438FE11_VITVI</name>
<organism evidence="2 3">
    <name type="scientific">Vitis vinifera</name>
    <name type="common">Grape</name>
    <dbReference type="NCBI Taxonomy" id="29760"/>
    <lineage>
        <taxon>Eukaryota</taxon>
        <taxon>Viridiplantae</taxon>
        <taxon>Streptophyta</taxon>
        <taxon>Embryophyta</taxon>
        <taxon>Tracheophyta</taxon>
        <taxon>Spermatophyta</taxon>
        <taxon>Magnoliopsida</taxon>
        <taxon>eudicotyledons</taxon>
        <taxon>Gunneridae</taxon>
        <taxon>Pentapetalae</taxon>
        <taxon>rosids</taxon>
        <taxon>Vitales</taxon>
        <taxon>Vitaceae</taxon>
        <taxon>Viteae</taxon>
        <taxon>Vitis</taxon>
    </lineage>
</organism>
<feature type="compositionally biased region" description="Pro residues" evidence="1">
    <location>
        <begin position="17"/>
        <end position="27"/>
    </location>
</feature>
<dbReference type="EMBL" id="QGNW01000969">
    <property type="protein sequence ID" value="RVW58216.1"/>
    <property type="molecule type" value="Genomic_DNA"/>
</dbReference>